<evidence type="ECO:0000256" key="4">
    <source>
        <dbReference type="ARBA" id="ARBA00022737"/>
    </source>
</evidence>
<evidence type="ECO:0000256" key="6">
    <source>
        <dbReference type="ARBA" id="ARBA00022833"/>
    </source>
</evidence>
<dbReference type="InterPro" id="IPR040141">
    <property type="entry name" value="ZPR1"/>
</dbReference>
<keyword evidence="6" id="KW-0862">Zinc</keyword>
<dbReference type="PANTHER" id="PTHR10876">
    <property type="entry name" value="ZINC FINGER PROTEIN ZPR1"/>
    <property type="match status" value="1"/>
</dbReference>
<keyword evidence="3" id="KW-0479">Metal-binding</keyword>
<feature type="domain" description="Zinc finger ZPR1-type" evidence="10">
    <location>
        <begin position="24"/>
        <end position="181"/>
    </location>
</feature>
<protein>
    <recommendedName>
        <fullName evidence="10">Zinc finger ZPR1-type domain-containing protein</fullName>
    </recommendedName>
</protein>
<evidence type="ECO:0000313" key="12">
    <source>
        <dbReference type="Proteomes" id="UP000054266"/>
    </source>
</evidence>
<dbReference type="InterPro" id="IPR004457">
    <property type="entry name" value="Znf_ZPR1"/>
</dbReference>
<gene>
    <name evidence="11" type="ORF">PV04_08816</name>
</gene>
<dbReference type="InterPro" id="IPR056180">
    <property type="entry name" value="ZPR1_jr_dom"/>
</dbReference>
<evidence type="ECO:0000256" key="9">
    <source>
        <dbReference type="SAM" id="MobiDB-lite"/>
    </source>
</evidence>
<dbReference type="EMBL" id="KN846961">
    <property type="protein sequence ID" value="KIW63844.1"/>
    <property type="molecule type" value="Genomic_DNA"/>
</dbReference>
<dbReference type="NCBIfam" id="TIGR00310">
    <property type="entry name" value="ZPR1_znf"/>
    <property type="match status" value="2"/>
</dbReference>
<evidence type="ECO:0000256" key="5">
    <source>
        <dbReference type="ARBA" id="ARBA00022771"/>
    </source>
</evidence>
<dbReference type="Proteomes" id="UP000054266">
    <property type="component" value="Unassembled WGS sequence"/>
</dbReference>
<dbReference type="GO" id="GO:0005634">
    <property type="term" value="C:nucleus"/>
    <property type="evidence" value="ECO:0007669"/>
    <property type="project" value="UniProtKB-SubCell"/>
</dbReference>
<name>A0A0D2FUW5_9EURO</name>
<organism evidence="11 12">
    <name type="scientific">Phialophora macrospora</name>
    <dbReference type="NCBI Taxonomy" id="1851006"/>
    <lineage>
        <taxon>Eukaryota</taxon>
        <taxon>Fungi</taxon>
        <taxon>Dikarya</taxon>
        <taxon>Ascomycota</taxon>
        <taxon>Pezizomycotina</taxon>
        <taxon>Eurotiomycetes</taxon>
        <taxon>Chaetothyriomycetidae</taxon>
        <taxon>Chaetothyriales</taxon>
        <taxon>Herpotrichiellaceae</taxon>
        <taxon>Phialophora</taxon>
    </lineage>
</organism>
<evidence type="ECO:0000256" key="8">
    <source>
        <dbReference type="ARBA" id="ARBA00054139"/>
    </source>
</evidence>
<dbReference type="Pfam" id="PF22794">
    <property type="entry name" value="jr-ZPR1"/>
    <property type="match status" value="2"/>
</dbReference>
<dbReference type="Gene3D" id="2.20.25.420">
    <property type="entry name" value="ZPR1, zinc finger domain"/>
    <property type="match status" value="2"/>
</dbReference>
<dbReference type="AlphaFoldDB" id="A0A0D2FUW5"/>
<feature type="compositionally biased region" description="Acidic residues" evidence="9">
    <location>
        <begin position="417"/>
        <end position="427"/>
    </location>
</feature>
<keyword evidence="4" id="KW-0677">Repeat</keyword>
<feature type="domain" description="Zinc finger ZPR1-type" evidence="10">
    <location>
        <begin position="235"/>
        <end position="401"/>
    </location>
</feature>
<dbReference type="SMART" id="SM00709">
    <property type="entry name" value="Zpr1"/>
    <property type="match status" value="2"/>
</dbReference>
<keyword evidence="5" id="KW-0863">Zinc-finger</keyword>
<dbReference type="FunFam" id="2.20.25.420:FF:000001">
    <property type="entry name" value="Zinc finger protein ZPR1"/>
    <property type="match status" value="1"/>
</dbReference>
<evidence type="ECO:0000313" key="11">
    <source>
        <dbReference type="EMBL" id="KIW63844.1"/>
    </source>
</evidence>
<dbReference type="FunFam" id="2.20.25.420:FF:000002">
    <property type="entry name" value="Zinc finger protein ZPR1"/>
    <property type="match status" value="1"/>
</dbReference>
<proteinExistence type="inferred from homology"/>
<dbReference type="STRING" id="5601.A0A0D2FUW5"/>
<comment type="function">
    <text evidence="8">Acts as a protein folding chaperone for elongation factor 1-alpha.</text>
</comment>
<accession>A0A0D2FUW5</accession>
<keyword evidence="7" id="KW-0539">Nucleus</keyword>
<dbReference type="PANTHER" id="PTHR10876:SF0">
    <property type="entry name" value="ZINC FINGER PROTEIN ZPR1"/>
    <property type="match status" value="1"/>
</dbReference>
<evidence type="ECO:0000256" key="1">
    <source>
        <dbReference type="ARBA" id="ARBA00004123"/>
    </source>
</evidence>
<comment type="similarity">
    <text evidence="2">Belongs to the ZPR1 family.</text>
</comment>
<feature type="compositionally biased region" description="Basic and acidic residues" evidence="9">
    <location>
        <begin position="431"/>
        <end position="440"/>
    </location>
</feature>
<evidence type="ECO:0000256" key="3">
    <source>
        <dbReference type="ARBA" id="ARBA00022723"/>
    </source>
</evidence>
<feature type="region of interest" description="Disordered" evidence="9">
    <location>
        <begin position="404"/>
        <end position="440"/>
    </location>
</feature>
<dbReference type="Pfam" id="PF03367">
    <property type="entry name" value="Zn_ribbon_ZPR1"/>
    <property type="match status" value="2"/>
</dbReference>
<evidence type="ECO:0000256" key="7">
    <source>
        <dbReference type="ARBA" id="ARBA00023242"/>
    </source>
</evidence>
<reference evidence="11 12" key="1">
    <citation type="submission" date="2015-01" db="EMBL/GenBank/DDBJ databases">
        <title>The Genome Sequence of Capronia semiimmersa CBS27337.</title>
        <authorList>
            <consortium name="The Broad Institute Genomics Platform"/>
            <person name="Cuomo C."/>
            <person name="de Hoog S."/>
            <person name="Gorbushina A."/>
            <person name="Stielow B."/>
            <person name="Teixiera M."/>
            <person name="Abouelleil A."/>
            <person name="Chapman S.B."/>
            <person name="Priest M."/>
            <person name="Young S.K."/>
            <person name="Wortman J."/>
            <person name="Nusbaum C."/>
            <person name="Birren B."/>
        </authorList>
    </citation>
    <scope>NUCLEOTIDE SEQUENCE [LARGE SCALE GENOMIC DNA]</scope>
    <source>
        <strain evidence="11 12">CBS 27337</strain>
    </source>
</reference>
<dbReference type="InterPro" id="IPR042452">
    <property type="entry name" value="ZPR1_Znf1/2"/>
</dbReference>
<dbReference type="GO" id="GO:0008270">
    <property type="term" value="F:zinc ion binding"/>
    <property type="evidence" value="ECO:0007669"/>
    <property type="project" value="UniProtKB-KW"/>
</dbReference>
<dbReference type="InterPro" id="IPR042451">
    <property type="entry name" value="ZPR1_A/B_dom"/>
</dbReference>
<dbReference type="FunFam" id="2.60.120.1040:FF:000001">
    <property type="entry name" value="Zinc finger protein ZPR1"/>
    <property type="match status" value="1"/>
</dbReference>
<evidence type="ECO:0000259" key="10">
    <source>
        <dbReference type="SMART" id="SM00709"/>
    </source>
</evidence>
<dbReference type="HOGENOM" id="CLU_024138_5_0_1"/>
<dbReference type="Gene3D" id="2.60.120.1040">
    <property type="entry name" value="ZPR1, A/B domain"/>
    <property type="match status" value="2"/>
</dbReference>
<keyword evidence="12" id="KW-1185">Reference proteome</keyword>
<comment type="subcellular location">
    <subcellularLocation>
        <location evidence="1">Nucleus</location>
    </subcellularLocation>
</comment>
<sequence length="440" mass="49021">MANPEAPSVVHADPNETGVYEIQSLCMNCRDEGLTRILPIKIPFFKEILLESFSCDHCGWKNNTVKSAGEIQEKGAKFTFRLDTMDDFQRQIVRSDTGIFRIEDIGLEMPPAPGQFTNLEGLISKIKTDLENDQPARKEASLELYNALQVIIEKLEKMLDGSGFPFTVSLDDISGNSFIEPSTDDKGSKYVRTDYLRSHQQNVQLGLVVDDDDNTNGDVMEGVDVVDNEVYELHAECPACGKPCTVNMKKTNIPHFKEVIIMATVCEHCGFRTSDVKTGGAVPAKGKRITLEVKTSEDLSRDVLKSESCVLKSHDLGLEVQPGTLGGRFTTLEGLLSQVRDQLHGQIYNVGDEDLTGGDSMTADTKSKWDSFFDKLDSAIKAEFPYSITLEDPLANSFVQLNVDSGEDPQVKTEEYERTEEEMEDLGLNDMKTENYEHDD</sequence>
<evidence type="ECO:0000256" key="2">
    <source>
        <dbReference type="ARBA" id="ARBA00008354"/>
    </source>
</evidence>